<feature type="transmembrane region" description="Helical" evidence="1">
    <location>
        <begin position="28"/>
        <end position="47"/>
    </location>
</feature>
<keyword evidence="1" id="KW-0812">Transmembrane</keyword>
<gene>
    <name evidence="2" type="ORF">Q8A70_11065</name>
</gene>
<sequence length="232" mass="26345">MRLQLWSRSQRGKIRRTIEGLGHVRGELWRYSIICLVVTAVSAWGVWEFDSTHDVPALIQAVGTLVAIVLAVALVDIQHKLEGRSAQQERAQQDAILRRALSIRLVPELRLLHNRCDGVRDLLSAVLENSGSNNVLSYEQTQVEIPPFVDQTWHTLHVLGAKTSDRLLNCCAQLSEMNRQFATKFPQGVFIGPHSKELDWIRSQRDHYARQFEDLGMVRQEIAEWAGHQPAA</sequence>
<keyword evidence="1" id="KW-0472">Membrane</keyword>
<evidence type="ECO:0000256" key="1">
    <source>
        <dbReference type="SAM" id="Phobius"/>
    </source>
</evidence>
<name>A0ABU0YKF8_9PROT</name>
<proteinExistence type="predicted"/>
<protein>
    <recommendedName>
        <fullName evidence="4">DUF4231 domain-containing protein</fullName>
    </recommendedName>
</protein>
<keyword evidence="3" id="KW-1185">Reference proteome</keyword>
<accession>A0ABU0YKF8</accession>
<feature type="transmembrane region" description="Helical" evidence="1">
    <location>
        <begin position="59"/>
        <end position="77"/>
    </location>
</feature>
<evidence type="ECO:0000313" key="3">
    <source>
        <dbReference type="Proteomes" id="UP001230156"/>
    </source>
</evidence>
<organism evidence="2 3">
    <name type="scientific">Dongia sedimenti</name>
    <dbReference type="NCBI Taxonomy" id="3064282"/>
    <lineage>
        <taxon>Bacteria</taxon>
        <taxon>Pseudomonadati</taxon>
        <taxon>Pseudomonadota</taxon>
        <taxon>Alphaproteobacteria</taxon>
        <taxon>Rhodospirillales</taxon>
        <taxon>Dongiaceae</taxon>
        <taxon>Dongia</taxon>
    </lineage>
</organism>
<comment type="caution">
    <text evidence="2">The sequence shown here is derived from an EMBL/GenBank/DDBJ whole genome shotgun (WGS) entry which is preliminary data.</text>
</comment>
<keyword evidence="1" id="KW-1133">Transmembrane helix</keyword>
<evidence type="ECO:0008006" key="4">
    <source>
        <dbReference type="Google" id="ProtNLM"/>
    </source>
</evidence>
<reference evidence="3" key="1">
    <citation type="submission" date="2023-08" db="EMBL/GenBank/DDBJ databases">
        <title>Rhodospirillaceae gen. nov., a novel taxon isolated from the Yangtze River Yuezi River estuary sludge.</title>
        <authorList>
            <person name="Ruan L."/>
        </authorList>
    </citation>
    <scope>NUCLEOTIDE SEQUENCE [LARGE SCALE GENOMIC DNA]</scope>
    <source>
        <strain evidence="3">R-7</strain>
    </source>
</reference>
<dbReference type="EMBL" id="JAUYVI010000003">
    <property type="protein sequence ID" value="MDQ7248210.1"/>
    <property type="molecule type" value="Genomic_DNA"/>
</dbReference>
<evidence type="ECO:0000313" key="2">
    <source>
        <dbReference type="EMBL" id="MDQ7248210.1"/>
    </source>
</evidence>
<dbReference type="Proteomes" id="UP001230156">
    <property type="component" value="Unassembled WGS sequence"/>
</dbReference>
<dbReference type="RefSeq" id="WP_379955658.1">
    <property type="nucleotide sequence ID" value="NZ_JAUYVI010000003.1"/>
</dbReference>